<evidence type="ECO:0000313" key="2">
    <source>
        <dbReference type="EMBL" id="SLM10566.1"/>
    </source>
</evidence>
<dbReference type="GO" id="GO:0003677">
    <property type="term" value="F:DNA binding"/>
    <property type="evidence" value="ECO:0007669"/>
    <property type="project" value="InterPro"/>
</dbReference>
<dbReference type="InterPro" id="IPR036515">
    <property type="entry name" value="Transposase_17_sf"/>
</dbReference>
<accession>A0A3P3XGT2</accession>
<proteinExistence type="predicted"/>
<protein>
    <recommendedName>
        <fullName evidence="1">Transposase IS200-like domain-containing protein</fullName>
    </recommendedName>
</protein>
<dbReference type="InterPro" id="IPR002686">
    <property type="entry name" value="Transposase_17"/>
</dbReference>
<dbReference type="Gene3D" id="3.30.70.1290">
    <property type="entry name" value="Transposase IS200-like"/>
    <property type="match status" value="1"/>
</dbReference>
<dbReference type="Pfam" id="PF01797">
    <property type="entry name" value="Y1_Tnp"/>
    <property type="match status" value="1"/>
</dbReference>
<dbReference type="PANTHER" id="PTHR34322:SF2">
    <property type="entry name" value="TRANSPOSASE IS200-LIKE DOMAIN-CONTAINING PROTEIN"/>
    <property type="match status" value="1"/>
</dbReference>
<dbReference type="PANTHER" id="PTHR34322">
    <property type="entry name" value="TRANSPOSASE, Y1_TNP DOMAIN-CONTAINING"/>
    <property type="match status" value="1"/>
</dbReference>
<dbReference type="AlphaFoldDB" id="A0A3P3XGT2"/>
<evidence type="ECO:0000259" key="1">
    <source>
        <dbReference type="SMART" id="SM01321"/>
    </source>
</evidence>
<dbReference type="SMART" id="SM01321">
    <property type="entry name" value="Y1_Tnp"/>
    <property type="match status" value="1"/>
</dbReference>
<dbReference type="GO" id="GO:0004803">
    <property type="term" value="F:transposase activity"/>
    <property type="evidence" value="ECO:0007669"/>
    <property type="project" value="InterPro"/>
</dbReference>
<dbReference type="GO" id="GO:0006313">
    <property type="term" value="P:DNA transposition"/>
    <property type="evidence" value="ECO:0007669"/>
    <property type="project" value="InterPro"/>
</dbReference>
<organism evidence="2">
    <name type="scientific">uncultured spirochete</name>
    <dbReference type="NCBI Taxonomy" id="156406"/>
    <lineage>
        <taxon>Bacteria</taxon>
        <taxon>Pseudomonadati</taxon>
        <taxon>Spirochaetota</taxon>
        <taxon>Spirochaetia</taxon>
        <taxon>Spirochaetales</taxon>
        <taxon>environmental samples</taxon>
    </lineage>
</organism>
<dbReference type="EMBL" id="FWDM01000007">
    <property type="protein sequence ID" value="SLM10566.1"/>
    <property type="molecule type" value="Genomic_DNA"/>
</dbReference>
<name>A0A3P3XGT2_9SPIR</name>
<reference evidence="2" key="1">
    <citation type="submission" date="2017-02" db="EMBL/GenBank/DDBJ databases">
        <authorList>
            <person name="Regsiter A."/>
            <person name="William W."/>
        </authorList>
    </citation>
    <scope>NUCLEOTIDE SEQUENCE</scope>
    <source>
        <strain evidence="2">Bib</strain>
    </source>
</reference>
<dbReference type="SUPFAM" id="SSF143422">
    <property type="entry name" value="Transposase IS200-like"/>
    <property type="match status" value="1"/>
</dbReference>
<sequence>MRKPRFTLPGARYHIIARANRGEFIFQRREIKDLFLALIRKAKKRYKFAIETFCIMDSHIHLIIRPLEGESISRIMQWLLSVFALRFNRRFGLIGHVWMDRFKSFILFTDAQRMKAHAYIANNPVSAGLVHSPYHYSHSAAKFILAGDFSIIEKPPLNLLEFYCNLEMTYHS</sequence>
<feature type="domain" description="Transposase IS200-like" evidence="1">
    <location>
        <begin position="8"/>
        <end position="123"/>
    </location>
</feature>
<gene>
    <name evidence="2" type="ORF">SPIROBIBN47_150050</name>
</gene>